<reference evidence="7 8" key="1">
    <citation type="journal article" date="2015" name="Antonie Van Leeuwenhoek">
        <title>Bosea vaviloviae sp. nov., a new species of slow-growing rhizobia isolated from nodules of the relict species Vavilovia formosa (Stev.) Fed.</title>
        <authorList>
            <person name="Safronova V.I."/>
            <person name="Kuznetsova I.G."/>
            <person name="Sazanova A.L."/>
            <person name="Kimeklis A.K."/>
            <person name="Belimov A.A."/>
            <person name="Andronov E.E."/>
            <person name="Pinaev A.G."/>
            <person name="Chizhevskaya E.P."/>
            <person name="Pukhaev A.R."/>
            <person name="Popov K.P."/>
            <person name="Willems A."/>
            <person name="Tikhonovich I.A."/>
        </authorList>
    </citation>
    <scope>NUCLEOTIDE SEQUENCE [LARGE SCALE GENOMIC DNA]</scope>
    <source>
        <strain evidence="7 8">Vaf18</strain>
    </source>
</reference>
<feature type="transmembrane region" description="Helical" evidence="6">
    <location>
        <begin position="12"/>
        <end position="34"/>
    </location>
</feature>
<name>A0A1D7U0M3_9HYPH</name>
<feature type="transmembrane region" description="Helical" evidence="6">
    <location>
        <begin position="228"/>
        <end position="247"/>
    </location>
</feature>
<comment type="similarity">
    <text evidence="2 6">Belongs to the SURF1 family.</text>
</comment>
<dbReference type="OrthoDB" id="6079986at2"/>
<dbReference type="KEGG" id="bvv:BHK69_11015"/>
<dbReference type="InterPro" id="IPR002994">
    <property type="entry name" value="Surf1/Shy1"/>
</dbReference>
<dbReference type="AlphaFoldDB" id="A0A1D7U0M3"/>
<dbReference type="RefSeq" id="WP_069690139.1">
    <property type="nucleotide sequence ID" value="NZ_CP017147.1"/>
</dbReference>
<evidence type="ECO:0000256" key="6">
    <source>
        <dbReference type="RuleBase" id="RU363076"/>
    </source>
</evidence>
<dbReference type="EMBL" id="CP017147">
    <property type="protein sequence ID" value="AOO80921.1"/>
    <property type="molecule type" value="Genomic_DNA"/>
</dbReference>
<keyword evidence="8" id="KW-1185">Reference proteome</keyword>
<dbReference type="PANTHER" id="PTHR23427">
    <property type="entry name" value="SURFEIT LOCUS PROTEIN"/>
    <property type="match status" value="1"/>
</dbReference>
<dbReference type="PANTHER" id="PTHR23427:SF2">
    <property type="entry name" value="SURFEIT LOCUS PROTEIN 1"/>
    <property type="match status" value="1"/>
</dbReference>
<dbReference type="PROSITE" id="PS50895">
    <property type="entry name" value="SURF1"/>
    <property type="match status" value="1"/>
</dbReference>
<protein>
    <recommendedName>
        <fullName evidence="6">SURF1-like protein</fullName>
    </recommendedName>
</protein>
<proteinExistence type="inferred from homology"/>
<sequence length="263" mass="27620">MSGEALPARRRPSLLAPAILTVIGTLVLCTLGAWQLERMTEKHDFIARLEAQAAGAPAVMPAASNWATLDPAKLDLTRVAASGAFIDGPFASVRTTIASGGPGTRQLSGFGRWVFQGFRLAGGGTILINRGFVPENRLGEIKPAAGPATVTGFLRAAEARNAFTPSDLPAQREFYTRDPAAIAASLGLSGGPSFYLEAERQGDGLIPPAGVDPKELIARIPDNHLQYALTWFGLALTLLGVFAAFVLQARKIPQAHKAGDAAP</sequence>
<evidence type="ECO:0000256" key="5">
    <source>
        <dbReference type="ARBA" id="ARBA00023136"/>
    </source>
</evidence>
<evidence type="ECO:0000313" key="8">
    <source>
        <dbReference type="Proteomes" id="UP000094969"/>
    </source>
</evidence>
<keyword evidence="3 6" id="KW-0812">Transmembrane</keyword>
<dbReference type="InterPro" id="IPR045214">
    <property type="entry name" value="Surf1/Surf4"/>
</dbReference>
<accession>A0A1D7U0M3</accession>
<gene>
    <name evidence="7" type="ORF">BHK69_11015</name>
</gene>
<dbReference type="GO" id="GO:0005886">
    <property type="term" value="C:plasma membrane"/>
    <property type="evidence" value="ECO:0007669"/>
    <property type="project" value="UniProtKB-SubCell"/>
</dbReference>
<dbReference type="Proteomes" id="UP000094969">
    <property type="component" value="Chromosome"/>
</dbReference>
<evidence type="ECO:0000256" key="3">
    <source>
        <dbReference type="ARBA" id="ARBA00022692"/>
    </source>
</evidence>
<evidence type="ECO:0000256" key="1">
    <source>
        <dbReference type="ARBA" id="ARBA00004370"/>
    </source>
</evidence>
<dbReference type="CDD" id="cd06662">
    <property type="entry name" value="SURF1"/>
    <property type="match status" value="1"/>
</dbReference>
<dbReference type="Pfam" id="PF02104">
    <property type="entry name" value="SURF1"/>
    <property type="match status" value="1"/>
</dbReference>
<evidence type="ECO:0000256" key="2">
    <source>
        <dbReference type="ARBA" id="ARBA00007165"/>
    </source>
</evidence>
<comment type="subcellular location">
    <subcellularLocation>
        <location evidence="6">Cell membrane</location>
        <topology evidence="6">Multi-pass membrane protein</topology>
    </subcellularLocation>
    <subcellularLocation>
        <location evidence="1">Membrane</location>
    </subcellularLocation>
</comment>
<dbReference type="STRING" id="1526658.BHK69_11015"/>
<evidence type="ECO:0000313" key="7">
    <source>
        <dbReference type="EMBL" id="AOO80921.1"/>
    </source>
</evidence>
<evidence type="ECO:0000256" key="4">
    <source>
        <dbReference type="ARBA" id="ARBA00022989"/>
    </source>
</evidence>
<keyword evidence="5 6" id="KW-0472">Membrane</keyword>
<organism evidence="7 8">
    <name type="scientific">Bosea vaviloviae</name>
    <dbReference type="NCBI Taxonomy" id="1526658"/>
    <lineage>
        <taxon>Bacteria</taxon>
        <taxon>Pseudomonadati</taxon>
        <taxon>Pseudomonadota</taxon>
        <taxon>Alphaproteobacteria</taxon>
        <taxon>Hyphomicrobiales</taxon>
        <taxon>Boseaceae</taxon>
        <taxon>Bosea</taxon>
    </lineage>
</organism>
<keyword evidence="4 6" id="KW-1133">Transmembrane helix</keyword>
<keyword evidence="6" id="KW-1003">Cell membrane</keyword>